<keyword evidence="1" id="KW-0732">Signal</keyword>
<gene>
    <name evidence="2" type="ORF">OIK42_13755</name>
</gene>
<evidence type="ECO:0000313" key="3">
    <source>
        <dbReference type="Proteomes" id="UP001218788"/>
    </source>
</evidence>
<proteinExistence type="predicted"/>
<name>A0ABT5L7S6_9ALTE</name>
<feature type="signal peptide" evidence="1">
    <location>
        <begin position="1"/>
        <end position="24"/>
    </location>
</feature>
<keyword evidence="3" id="KW-1185">Reference proteome</keyword>
<feature type="chain" id="PRO_5045840516" description="Solute-binding protein family 3/N-terminal domain-containing protein" evidence="1">
    <location>
        <begin position="25"/>
        <end position="260"/>
    </location>
</feature>
<dbReference type="EMBL" id="JAQQXP010000002">
    <property type="protein sequence ID" value="MDC8831818.1"/>
    <property type="molecule type" value="Genomic_DNA"/>
</dbReference>
<sequence>MRRVSVCLQLLFLALITSAPPVAAKTYIVASQNFDYFPHYNFPSTTDKGYAWALLETFAASSGVTFEYVDMPVLRLQIELEKGNIDLVYPDHRTWTNPVNDNSEKIYSAPLTESLVGTFVKSQHYGRDISNVRKVAIVLGFSPLYWQDRISQGKVELLAVTDTKAAIYMAELNRADAFDMDYYVAQHMLSGLNDIDNYVLDPSLPVTVVEFCLSTLNNPELIAQINQFIVDNPLVIESLKAKYGIDDPNERLRRLKSGIH</sequence>
<evidence type="ECO:0008006" key="4">
    <source>
        <dbReference type="Google" id="ProtNLM"/>
    </source>
</evidence>
<dbReference type="SUPFAM" id="SSF53850">
    <property type="entry name" value="Periplasmic binding protein-like II"/>
    <property type="match status" value="1"/>
</dbReference>
<comment type="caution">
    <text evidence="2">The sequence shown here is derived from an EMBL/GenBank/DDBJ whole genome shotgun (WGS) entry which is preliminary data.</text>
</comment>
<dbReference type="RefSeq" id="WP_273641594.1">
    <property type="nucleotide sequence ID" value="NZ_JAQQXP010000002.1"/>
</dbReference>
<evidence type="ECO:0000313" key="2">
    <source>
        <dbReference type="EMBL" id="MDC8831818.1"/>
    </source>
</evidence>
<dbReference type="Proteomes" id="UP001218788">
    <property type="component" value="Unassembled WGS sequence"/>
</dbReference>
<reference evidence="2 3" key="1">
    <citation type="submission" date="2022-10" db="EMBL/GenBank/DDBJ databases">
        <title>Alteromonas sp. chi3 Genome sequencing.</title>
        <authorList>
            <person name="Park S."/>
        </authorList>
    </citation>
    <scope>NUCLEOTIDE SEQUENCE [LARGE SCALE GENOMIC DNA]</scope>
    <source>
        <strain evidence="3">chi3</strain>
    </source>
</reference>
<accession>A0ABT5L7S6</accession>
<evidence type="ECO:0000256" key="1">
    <source>
        <dbReference type="SAM" id="SignalP"/>
    </source>
</evidence>
<dbReference type="Gene3D" id="3.40.190.10">
    <property type="entry name" value="Periplasmic binding protein-like II"/>
    <property type="match status" value="2"/>
</dbReference>
<organism evidence="2 3">
    <name type="scientific">Alteromonas gilva</name>
    <dbReference type="NCBI Taxonomy" id="2987522"/>
    <lineage>
        <taxon>Bacteria</taxon>
        <taxon>Pseudomonadati</taxon>
        <taxon>Pseudomonadota</taxon>
        <taxon>Gammaproteobacteria</taxon>
        <taxon>Alteromonadales</taxon>
        <taxon>Alteromonadaceae</taxon>
        <taxon>Alteromonas/Salinimonas group</taxon>
        <taxon>Alteromonas</taxon>
    </lineage>
</organism>
<protein>
    <recommendedName>
        <fullName evidence="4">Solute-binding protein family 3/N-terminal domain-containing protein</fullName>
    </recommendedName>
</protein>